<accession>A0A9P5YML0</accession>
<name>A0A9P5YML0_9AGAR</name>
<sequence length="98" mass="11051">VEEPAAKIDVLLQAYISQLKLDGFVLVADMLFAQQSAGRSESSLLNIFIPWYRCFNLMPPEIGELIGIFNAGRLIHCLIHNFLKLRYVSPVMFVDAPI</sequence>
<keyword evidence="3" id="KW-1185">Reference proteome</keyword>
<reference evidence="2" key="1">
    <citation type="submission" date="2020-11" db="EMBL/GenBank/DDBJ databases">
        <authorList>
            <consortium name="DOE Joint Genome Institute"/>
            <person name="Ahrendt S."/>
            <person name="Riley R."/>
            <person name="Andreopoulos W."/>
            <person name="Labutti K."/>
            <person name="Pangilinan J."/>
            <person name="Ruiz-Duenas F.J."/>
            <person name="Barrasa J.M."/>
            <person name="Sanchez-Garcia M."/>
            <person name="Camarero S."/>
            <person name="Miyauchi S."/>
            <person name="Serrano A."/>
            <person name="Linde D."/>
            <person name="Babiker R."/>
            <person name="Drula E."/>
            <person name="Ayuso-Fernandez I."/>
            <person name="Pacheco R."/>
            <person name="Padilla G."/>
            <person name="Ferreira P."/>
            <person name="Barriuso J."/>
            <person name="Kellner H."/>
            <person name="Castanera R."/>
            <person name="Alfaro M."/>
            <person name="Ramirez L."/>
            <person name="Pisabarro A.G."/>
            <person name="Kuo A."/>
            <person name="Tritt A."/>
            <person name="Lipzen A."/>
            <person name="He G."/>
            <person name="Yan M."/>
            <person name="Ng V."/>
            <person name="Cullen D."/>
            <person name="Martin F."/>
            <person name="Rosso M.-N."/>
            <person name="Henrissat B."/>
            <person name="Hibbett D."/>
            <person name="Martinez A.T."/>
            <person name="Grigoriev I.V."/>
        </authorList>
    </citation>
    <scope>NUCLEOTIDE SEQUENCE</scope>
    <source>
        <strain evidence="2">CIRM-BRFM 674</strain>
    </source>
</reference>
<dbReference type="EMBL" id="MU155709">
    <property type="protein sequence ID" value="KAF9471329.1"/>
    <property type="molecule type" value="Genomic_DNA"/>
</dbReference>
<feature type="non-terminal residue" evidence="2">
    <location>
        <position position="1"/>
    </location>
</feature>
<feature type="domain" description="SEC63" evidence="1">
    <location>
        <begin position="2"/>
        <end position="48"/>
    </location>
</feature>
<gene>
    <name evidence="2" type="ORF">BDN70DRAFT_820153</name>
</gene>
<dbReference type="Proteomes" id="UP000807469">
    <property type="component" value="Unassembled WGS sequence"/>
</dbReference>
<evidence type="ECO:0000313" key="2">
    <source>
        <dbReference type="EMBL" id="KAF9471329.1"/>
    </source>
</evidence>
<evidence type="ECO:0000313" key="3">
    <source>
        <dbReference type="Proteomes" id="UP000807469"/>
    </source>
</evidence>
<comment type="caution">
    <text evidence="2">The sequence shown here is derived from an EMBL/GenBank/DDBJ whole genome shotgun (WGS) entry which is preliminary data.</text>
</comment>
<protein>
    <recommendedName>
        <fullName evidence="1">SEC63 domain-containing protein</fullName>
    </recommendedName>
</protein>
<dbReference type="InterPro" id="IPR004179">
    <property type="entry name" value="Sec63-dom"/>
</dbReference>
<evidence type="ECO:0000259" key="1">
    <source>
        <dbReference type="Pfam" id="PF02889"/>
    </source>
</evidence>
<dbReference type="Gene3D" id="1.10.150.20">
    <property type="entry name" value="5' to 3' exonuclease, C-terminal subdomain"/>
    <property type="match status" value="1"/>
</dbReference>
<dbReference type="OrthoDB" id="3053711at2759"/>
<dbReference type="Pfam" id="PF02889">
    <property type="entry name" value="Sec63"/>
    <property type="match status" value="1"/>
</dbReference>
<proteinExistence type="predicted"/>
<dbReference type="AlphaFoldDB" id="A0A9P5YML0"/>
<organism evidence="2 3">
    <name type="scientific">Pholiota conissans</name>
    <dbReference type="NCBI Taxonomy" id="109636"/>
    <lineage>
        <taxon>Eukaryota</taxon>
        <taxon>Fungi</taxon>
        <taxon>Dikarya</taxon>
        <taxon>Basidiomycota</taxon>
        <taxon>Agaricomycotina</taxon>
        <taxon>Agaricomycetes</taxon>
        <taxon>Agaricomycetidae</taxon>
        <taxon>Agaricales</taxon>
        <taxon>Agaricineae</taxon>
        <taxon>Strophariaceae</taxon>
        <taxon>Pholiota</taxon>
    </lineage>
</organism>
<dbReference type="SUPFAM" id="SSF158702">
    <property type="entry name" value="Sec63 N-terminal domain-like"/>
    <property type="match status" value="1"/>
</dbReference>